<dbReference type="AlphaFoldDB" id="A0ABD3QGB9"/>
<proteinExistence type="predicted"/>
<feature type="region of interest" description="Disordered" evidence="1">
    <location>
        <begin position="154"/>
        <end position="191"/>
    </location>
</feature>
<reference evidence="2 3" key="1">
    <citation type="submission" date="2024-10" db="EMBL/GenBank/DDBJ databases">
        <title>Updated reference genomes for cyclostephanoid diatoms.</title>
        <authorList>
            <person name="Roberts W.R."/>
            <person name="Alverson A.J."/>
        </authorList>
    </citation>
    <scope>NUCLEOTIDE SEQUENCE [LARGE SCALE GENOMIC DNA]</scope>
    <source>
        <strain evidence="2 3">AJA276-08</strain>
    </source>
</reference>
<organism evidence="2 3">
    <name type="scientific">Stephanodiscus triporus</name>
    <dbReference type="NCBI Taxonomy" id="2934178"/>
    <lineage>
        <taxon>Eukaryota</taxon>
        <taxon>Sar</taxon>
        <taxon>Stramenopiles</taxon>
        <taxon>Ochrophyta</taxon>
        <taxon>Bacillariophyta</taxon>
        <taxon>Coscinodiscophyceae</taxon>
        <taxon>Thalassiosirophycidae</taxon>
        <taxon>Stephanodiscales</taxon>
        <taxon>Stephanodiscaceae</taxon>
        <taxon>Stephanodiscus</taxon>
    </lineage>
</organism>
<gene>
    <name evidence="2" type="ORF">ACHAW5_003069</name>
</gene>
<feature type="compositionally biased region" description="Low complexity" evidence="1">
    <location>
        <begin position="159"/>
        <end position="191"/>
    </location>
</feature>
<accession>A0ABD3QGB9</accession>
<sequence length="282" mass="29020">MVPSEACPSYAPSSAPISGSLVATTVMSTGPISSLPPTVSLSPTVSLGSDNPAVNDASTPDTIFVCGVDYTDASENFCTLPSCPTGDGCDDGAICFALPYAACEPVLGSMISVCGVDYADAAMNYCANPSSSPFPVTPMTSNSTTNPSTVVGVLDTTTSPAVSPLPTVASPSSSTSSAQTLSPSSSTSSAPTLVNTQFCGLLRSHRLPHRGWVPYRNELLLRHLVRGIVTPSYSCSHDRLGFDCRCGDDDNDGGGVQNVSGGKDGDDDDDNADDDDEDGRRR</sequence>
<evidence type="ECO:0000313" key="3">
    <source>
        <dbReference type="Proteomes" id="UP001530315"/>
    </source>
</evidence>
<keyword evidence="3" id="KW-1185">Reference proteome</keyword>
<feature type="compositionally biased region" description="Acidic residues" evidence="1">
    <location>
        <begin position="265"/>
        <end position="282"/>
    </location>
</feature>
<dbReference type="EMBL" id="JALLAZ020000274">
    <property type="protein sequence ID" value="KAL3798943.1"/>
    <property type="molecule type" value="Genomic_DNA"/>
</dbReference>
<comment type="caution">
    <text evidence="2">The sequence shown here is derived from an EMBL/GenBank/DDBJ whole genome shotgun (WGS) entry which is preliminary data.</text>
</comment>
<protein>
    <submittedName>
        <fullName evidence="2">Uncharacterized protein</fullName>
    </submittedName>
</protein>
<name>A0ABD3QGB9_9STRA</name>
<dbReference type="Proteomes" id="UP001530315">
    <property type="component" value="Unassembled WGS sequence"/>
</dbReference>
<evidence type="ECO:0000256" key="1">
    <source>
        <dbReference type="SAM" id="MobiDB-lite"/>
    </source>
</evidence>
<evidence type="ECO:0000313" key="2">
    <source>
        <dbReference type="EMBL" id="KAL3798943.1"/>
    </source>
</evidence>
<feature type="region of interest" description="Disordered" evidence="1">
    <location>
        <begin position="248"/>
        <end position="282"/>
    </location>
</feature>